<sequence length="89" mass="9679">MHQTPSHATPQPLANPHNTDHPGAGSNVAAAPLSTAPLRLVPPAPHKDTHNTKVDSSLSKHQDFIYVKFSIKDSSVGDQKLKGFRIYEM</sequence>
<feature type="region of interest" description="Disordered" evidence="1">
    <location>
        <begin position="1"/>
        <end position="57"/>
    </location>
</feature>
<dbReference type="Proteomes" id="UP000324222">
    <property type="component" value="Unassembled WGS sequence"/>
</dbReference>
<dbReference type="AlphaFoldDB" id="A0A5B7GX64"/>
<feature type="compositionally biased region" description="Basic and acidic residues" evidence="1">
    <location>
        <begin position="45"/>
        <end position="57"/>
    </location>
</feature>
<organism evidence="2 3">
    <name type="scientific">Portunus trituberculatus</name>
    <name type="common">Swimming crab</name>
    <name type="synonym">Neptunus trituberculatus</name>
    <dbReference type="NCBI Taxonomy" id="210409"/>
    <lineage>
        <taxon>Eukaryota</taxon>
        <taxon>Metazoa</taxon>
        <taxon>Ecdysozoa</taxon>
        <taxon>Arthropoda</taxon>
        <taxon>Crustacea</taxon>
        <taxon>Multicrustacea</taxon>
        <taxon>Malacostraca</taxon>
        <taxon>Eumalacostraca</taxon>
        <taxon>Eucarida</taxon>
        <taxon>Decapoda</taxon>
        <taxon>Pleocyemata</taxon>
        <taxon>Brachyura</taxon>
        <taxon>Eubrachyura</taxon>
        <taxon>Portunoidea</taxon>
        <taxon>Portunidae</taxon>
        <taxon>Portuninae</taxon>
        <taxon>Portunus</taxon>
    </lineage>
</organism>
<evidence type="ECO:0000313" key="2">
    <source>
        <dbReference type="EMBL" id="MPC64580.1"/>
    </source>
</evidence>
<gene>
    <name evidence="2" type="ORF">E2C01_058698</name>
</gene>
<evidence type="ECO:0000256" key="1">
    <source>
        <dbReference type="SAM" id="MobiDB-lite"/>
    </source>
</evidence>
<keyword evidence="3" id="KW-1185">Reference proteome</keyword>
<name>A0A5B7GX64_PORTR</name>
<comment type="caution">
    <text evidence="2">The sequence shown here is derived from an EMBL/GenBank/DDBJ whole genome shotgun (WGS) entry which is preliminary data.</text>
</comment>
<proteinExistence type="predicted"/>
<dbReference type="EMBL" id="VSRR010022275">
    <property type="protein sequence ID" value="MPC64580.1"/>
    <property type="molecule type" value="Genomic_DNA"/>
</dbReference>
<reference evidence="2 3" key="1">
    <citation type="submission" date="2019-05" db="EMBL/GenBank/DDBJ databases">
        <title>Another draft genome of Portunus trituberculatus and its Hox gene families provides insights of decapod evolution.</title>
        <authorList>
            <person name="Jeong J.-H."/>
            <person name="Song I."/>
            <person name="Kim S."/>
            <person name="Choi T."/>
            <person name="Kim D."/>
            <person name="Ryu S."/>
            <person name="Kim W."/>
        </authorList>
    </citation>
    <scope>NUCLEOTIDE SEQUENCE [LARGE SCALE GENOMIC DNA]</scope>
    <source>
        <tissue evidence="2">Muscle</tissue>
    </source>
</reference>
<evidence type="ECO:0000313" key="3">
    <source>
        <dbReference type="Proteomes" id="UP000324222"/>
    </source>
</evidence>
<protein>
    <submittedName>
        <fullName evidence="2">Uncharacterized protein</fullName>
    </submittedName>
</protein>
<accession>A0A5B7GX64</accession>